<evidence type="ECO:0000256" key="2">
    <source>
        <dbReference type="RuleBase" id="RU000393"/>
    </source>
</evidence>
<dbReference type="Pfam" id="PF00080">
    <property type="entry name" value="Sod_Cu"/>
    <property type="match status" value="1"/>
</dbReference>
<proteinExistence type="inferred from homology"/>
<dbReference type="Proteomes" id="UP001375743">
    <property type="component" value="Unassembled WGS sequence"/>
</dbReference>
<dbReference type="PANTHER" id="PTHR10003">
    <property type="entry name" value="SUPEROXIDE DISMUTASE CU-ZN -RELATED"/>
    <property type="match status" value="1"/>
</dbReference>
<name>A0ABU8XMF3_9PROT</name>
<keyword evidence="5" id="KW-1185">Reference proteome</keyword>
<evidence type="ECO:0000256" key="1">
    <source>
        <dbReference type="ARBA" id="ARBA00010457"/>
    </source>
</evidence>
<dbReference type="CDD" id="cd00305">
    <property type="entry name" value="Cu-Zn_Superoxide_Dismutase"/>
    <property type="match status" value="1"/>
</dbReference>
<feature type="domain" description="Superoxide dismutase copper/zinc binding" evidence="3">
    <location>
        <begin position="40"/>
        <end position="174"/>
    </location>
</feature>
<dbReference type="InterPro" id="IPR018152">
    <property type="entry name" value="SOD_Cu/Zn_BS"/>
</dbReference>
<dbReference type="SUPFAM" id="SSF49329">
    <property type="entry name" value="Cu,Zn superoxide dismutase-like"/>
    <property type="match status" value="1"/>
</dbReference>
<dbReference type="NCBIfam" id="NF007628">
    <property type="entry name" value="PRK10290.1"/>
    <property type="match status" value="1"/>
</dbReference>
<dbReference type="PROSITE" id="PS00087">
    <property type="entry name" value="SOD_CU_ZN_1"/>
    <property type="match status" value="1"/>
</dbReference>
<keyword evidence="2" id="KW-0186">Copper</keyword>
<sequence length="175" mass="17765">MRKLIATILTGGALIATAQAEELKAVVHQITDRGVGDAIGSVAIVQTDAGARFVTDLRGLPSGEHGFHIHEKGDCGPAPNTEGRMAAGMAAGGHWDPEGRKAHMGPEGRGHMGDLPVLSVQADGSAKGDALAPRIKDVAALKGKALMIHAGGDNYSDQPKPLGGGGARIACGVIE</sequence>
<dbReference type="InterPro" id="IPR024134">
    <property type="entry name" value="SOD_Cu/Zn_/chaperone"/>
</dbReference>
<evidence type="ECO:0000313" key="5">
    <source>
        <dbReference type="Proteomes" id="UP001375743"/>
    </source>
</evidence>
<comment type="cofactor">
    <cofactor evidence="2">
        <name>Cu cation</name>
        <dbReference type="ChEBI" id="CHEBI:23378"/>
    </cofactor>
    <text evidence="2">Binds 1 copper ion per subunit.</text>
</comment>
<dbReference type="PROSITE" id="PS00332">
    <property type="entry name" value="SOD_CU_ZN_2"/>
    <property type="match status" value="1"/>
</dbReference>
<keyword evidence="4" id="KW-0238">DNA-binding</keyword>
<comment type="catalytic activity">
    <reaction evidence="2">
        <text>2 superoxide + 2 H(+) = H2O2 + O2</text>
        <dbReference type="Rhea" id="RHEA:20696"/>
        <dbReference type="ChEBI" id="CHEBI:15378"/>
        <dbReference type="ChEBI" id="CHEBI:15379"/>
        <dbReference type="ChEBI" id="CHEBI:16240"/>
        <dbReference type="ChEBI" id="CHEBI:18421"/>
        <dbReference type="EC" id="1.15.1.1"/>
    </reaction>
</comment>
<dbReference type="GO" id="GO:0003677">
    <property type="term" value="F:DNA binding"/>
    <property type="evidence" value="ECO:0007669"/>
    <property type="project" value="UniProtKB-KW"/>
</dbReference>
<organism evidence="4 5">
    <name type="scientific">Benzoatithermus flavus</name>
    <dbReference type="NCBI Taxonomy" id="3108223"/>
    <lineage>
        <taxon>Bacteria</taxon>
        <taxon>Pseudomonadati</taxon>
        <taxon>Pseudomonadota</taxon>
        <taxon>Alphaproteobacteria</taxon>
        <taxon>Geminicoccales</taxon>
        <taxon>Geminicoccaceae</taxon>
        <taxon>Benzoatithermus</taxon>
    </lineage>
</organism>
<comment type="function">
    <text evidence="2">Destroys radicals which are normally produced within the cells and which are toxic to biological systems.</text>
</comment>
<dbReference type="InterPro" id="IPR036423">
    <property type="entry name" value="SOD-like_Cu/Zn_dom_sf"/>
</dbReference>
<comment type="similarity">
    <text evidence="1 2">Belongs to the Cu-Zn superoxide dismutase family.</text>
</comment>
<dbReference type="EMBL" id="JBBLZC010000002">
    <property type="protein sequence ID" value="MEK0082211.1"/>
    <property type="molecule type" value="Genomic_DNA"/>
</dbReference>
<evidence type="ECO:0000259" key="3">
    <source>
        <dbReference type="Pfam" id="PF00080"/>
    </source>
</evidence>
<accession>A0ABU8XMF3</accession>
<dbReference type="GO" id="GO:0004784">
    <property type="term" value="F:superoxide dismutase activity"/>
    <property type="evidence" value="ECO:0007669"/>
    <property type="project" value="UniProtKB-EC"/>
</dbReference>
<dbReference type="RefSeq" id="WP_418158059.1">
    <property type="nucleotide sequence ID" value="NZ_JBBLZC010000002.1"/>
</dbReference>
<keyword evidence="2 4" id="KW-0560">Oxidoreductase</keyword>
<protein>
    <recommendedName>
        <fullName evidence="2">Superoxide dismutase [Cu-Zn]</fullName>
        <ecNumber evidence="2">1.15.1.1</ecNumber>
    </recommendedName>
</protein>
<comment type="cofactor">
    <cofactor evidence="2">
        <name>Zn(2+)</name>
        <dbReference type="ChEBI" id="CHEBI:29105"/>
    </cofactor>
    <text evidence="2">Binds 1 zinc ion per subunit.</text>
</comment>
<comment type="caution">
    <text evidence="4">The sequence shown here is derived from an EMBL/GenBank/DDBJ whole genome shotgun (WGS) entry which is preliminary data.</text>
</comment>
<dbReference type="InterPro" id="IPR001424">
    <property type="entry name" value="SOD_Cu_Zn_dom"/>
</dbReference>
<dbReference type="EC" id="1.15.1.1" evidence="2"/>
<keyword evidence="2" id="KW-0862">Zinc</keyword>
<gene>
    <name evidence="4" type="primary">sodC</name>
    <name evidence="4" type="ORF">U1T56_03535</name>
</gene>
<reference evidence="4 5" key="1">
    <citation type="submission" date="2024-01" db="EMBL/GenBank/DDBJ databases">
        <title>Multi-omics insights into the function and evolution of sodium benzoate biodegradation pathways in Benzoatithermus flavus gen. nov., sp. nov. from hot spring.</title>
        <authorList>
            <person name="Hu C.-J."/>
            <person name="Li W.-J."/>
        </authorList>
    </citation>
    <scope>NUCLEOTIDE SEQUENCE [LARGE SCALE GENOMIC DNA]</scope>
    <source>
        <strain evidence="4 5">SYSU G07066</strain>
    </source>
</reference>
<dbReference type="Gene3D" id="2.60.40.200">
    <property type="entry name" value="Superoxide dismutase, copper/zinc binding domain"/>
    <property type="match status" value="1"/>
</dbReference>
<keyword evidence="2" id="KW-0479">Metal-binding</keyword>
<evidence type="ECO:0000313" key="4">
    <source>
        <dbReference type="EMBL" id="MEK0082211.1"/>
    </source>
</evidence>